<keyword evidence="6 8" id="KW-1133">Transmembrane helix</keyword>
<feature type="transmembrane region" description="Helical" evidence="8">
    <location>
        <begin position="20"/>
        <end position="50"/>
    </location>
</feature>
<feature type="transmembrane region" description="Helical" evidence="8">
    <location>
        <begin position="264"/>
        <end position="280"/>
    </location>
</feature>
<evidence type="ECO:0000256" key="5">
    <source>
        <dbReference type="ARBA" id="ARBA00022692"/>
    </source>
</evidence>
<comment type="similarity">
    <text evidence="2">Belongs to the autoinducer-2 exporter (AI-2E) (TC 2.A.86) family.</text>
</comment>
<evidence type="ECO:0000256" key="6">
    <source>
        <dbReference type="ARBA" id="ARBA00022989"/>
    </source>
</evidence>
<protein>
    <submittedName>
        <fullName evidence="9">AI-2E family transporter</fullName>
    </submittedName>
</protein>
<evidence type="ECO:0000256" key="4">
    <source>
        <dbReference type="ARBA" id="ARBA00022475"/>
    </source>
</evidence>
<feature type="transmembrane region" description="Helical" evidence="8">
    <location>
        <begin position="159"/>
        <end position="179"/>
    </location>
</feature>
<evidence type="ECO:0000256" key="2">
    <source>
        <dbReference type="ARBA" id="ARBA00009773"/>
    </source>
</evidence>
<proteinExistence type="inferred from homology"/>
<dbReference type="PANTHER" id="PTHR21716:SF53">
    <property type="entry name" value="PERMEASE PERM-RELATED"/>
    <property type="match status" value="1"/>
</dbReference>
<comment type="caution">
    <text evidence="9">The sequence shown here is derived from an EMBL/GenBank/DDBJ whole genome shotgun (WGS) entry which is preliminary data.</text>
</comment>
<keyword evidence="4" id="KW-1003">Cell membrane</keyword>
<dbReference type="PANTHER" id="PTHR21716">
    <property type="entry name" value="TRANSMEMBRANE PROTEIN"/>
    <property type="match status" value="1"/>
</dbReference>
<evidence type="ECO:0000313" key="9">
    <source>
        <dbReference type="EMBL" id="RIV25326.1"/>
    </source>
</evidence>
<evidence type="ECO:0000313" key="10">
    <source>
        <dbReference type="Proteomes" id="UP000283523"/>
    </source>
</evidence>
<gene>
    <name evidence="9" type="ORF">DYU11_08445</name>
</gene>
<dbReference type="AlphaFoldDB" id="A0A418MEX7"/>
<dbReference type="OrthoDB" id="9793390at2"/>
<feature type="transmembrane region" description="Helical" evidence="8">
    <location>
        <begin position="300"/>
        <end position="327"/>
    </location>
</feature>
<evidence type="ECO:0000256" key="1">
    <source>
        <dbReference type="ARBA" id="ARBA00004651"/>
    </source>
</evidence>
<evidence type="ECO:0000256" key="7">
    <source>
        <dbReference type="ARBA" id="ARBA00023136"/>
    </source>
</evidence>
<name>A0A418MEX7_9BACT</name>
<feature type="transmembrane region" description="Helical" evidence="8">
    <location>
        <begin position="200"/>
        <end position="223"/>
    </location>
</feature>
<reference evidence="9 10" key="1">
    <citation type="submission" date="2018-08" db="EMBL/GenBank/DDBJ databases">
        <title>Fibrisoma montanum sp. nov., isolated from Danxia mountain soil.</title>
        <authorList>
            <person name="Huang Y."/>
        </authorList>
    </citation>
    <scope>NUCLEOTIDE SEQUENCE [LARGE SCALE GENOMIC DNA]</scope>
    <source>
        <strain evidence="9 10">HYT19</strain>
    </source>
</reference>
<evidence type="ECO:0000256" key="8">
    <source>
        <dbReference type="SAM" id="Phobius"/>
    </source>
</evidence>
<accession>A0A418MEX7</accession>
<keyword evidence="5 8" id="KW-0812">Transmembrane</keyword>
<dbReference type="Pfam" id="PF01594">
    <property type="entry name" value="AI-2E_transport"/>
    <property type="match status" value="1"/>
</dbReference>
<keyword evidence="3" id="KW-0813">Transport</keyword>
<feature type="transmembrane region" description="Helical" evidence="8">
    <location>
        <begin position="62"/>
        <end position="87"/>
    </location>
</feature>
<evidence type="ECO:0000256" key="3">
    <source>
        <dbReference type="ARBA" id="ARBA00022448"/>
    </source>
</evidence>
<keyword evidence="10" id="KW-1185">Reference proteome</keyword>
<dbReference type="GO" id="GO:0005886">
    <property type="term" value="C:plasma membrane"/>
    <property type="evidence" value="ECO:0007669"/>
    <property type="project" value="UniProtKB-SubCell"/>
</dbReference>
<sequence>MLPDISHPHYHKFSHSLLSLALIATGIYLGQDILVPLAMAGLIAVLLRPVEQRLTRLGMHKVIAISLALLLAVILLAGLTVVLSMQFSDFTDDLPKLRENLNDVYNQARRWVRSEYNVSYRDQEKYLKQAQSETLGNLQASDTIGVVAGPLGTLTLLPIYVFLLMYYRPMLLLFVVTLFPDKHMVRVREVLFEIKTVVQSYMVGLLIETVLVAVLNSVGLLLLGVQYAILLGVIGAILNLIPYIGGLVAMVLTVLVSFGNEPELTVSVGIVGVYLLVQFIDNNVLVPLIVASKVRVNALVSIVGVLIGGALAGVSGMFLSIPAIAILKVIFDRVESLQPWGILLGDQTPEEAGRNLFRLPPRRRKTIILDSSGYPEEQVP</sequence>
<comment type="subcellular location">
    <subcellularLocation>
        <location evidence="1">Cell membrane</location>
        <topology evidence="1">Multi-pass membrane protein</topology>
    </subcellularLocation>
</comment>
<organism evidence="9 10">
    <name type="scientific">Fibrisoma montanum</name>
    <dbReference type="NCBI Taxonomy" id="2305895"/>
    <lineage>
        <taxon>Bacteria</taxon>
        <taxon>Pseudomonadati</taxon>
        <taxon>Bacteroidota</taxon>
        <taxon>Cytophagia</taxon>
        <taxon>Cytophagales</taxon>
        <taxon>Spirosomataceae</taxon>
        <taxon>Fibrisoma</taxon>
    </lineage>
</organism>
<dbReference type="InterPro" id="IPR002549">
    <property type="entry name" value="AI-2E-like"/>
</dbReference>
<dbReference type="Proteomes" id="UP000283523">
    <property type="component" value="Unassembled WGS sequence"/>
</dbReference>
<keyword evidence="7 8" id="KW-0472">Membrane</keyword>
<feature type="transmembrane region" description="Helical" evidence="8">
    <location>
        <begin position="229"/>
        <end position="252"/>
    </location>
</feature>
<dbReference type="GO" id="GO:0055085">
    <property type="term" value="P:transmembrane transport"/>
    <property type="evidence" value="ECO:0007669"/>
    <property type="project" value="TreeGrafter"/>
</dbReference>
<dbReference type="RefSeq" id="WP_119667210.1">
    <property type="nucleotide sequence ID" value="NZ_QXED01000002.1"/>
</dbReference>
<dbReference type="EMBL" id="QXED01000002">
    <property type="protein sequence ID" value="RIV25326.1"/>
    <property type="molecule type" value="Genomic_DNA"/>
</dbReference>